<accession>A0A1I0RSW5</accession>
<gene>
    <name evidence="1" type="ORF">SAMN04488515_3196</name>
</gene>
<keyword evidence="2" id="KW-1185">Reference proteome</keyword>
<sequence length="139" mass="15409">MCHFGYGVQSFNLQADGFQRHDSFSGPRYPIEAIAEVGDITGIGFRYHLDHLRRVSVTIVSFPQRACISMLQFNIPAKTLCDQIEIFVQPFKATHEIDANTASGKPQKQVLLLQVNDRIEIAFSGINETGVLTDGGIVI</sequence>
<dbReference type="AlphaFoldDB" id="A0A1I0RSW5"/>
<evidence type="ECO:0000313" key="2">
    <source>
        <dbReference type="Proteomes" id="UP000199167"/>
    </source>
</evidence>
<organism evidence="1 2">
    <name type="scientific">Cognatiyoonia koreensis</name>
    <dbReference type="NCBI Taxonomy" id="364200"/>
    <lineage>
        <taxon>Bacteria</taxon>
        <taxon>Pseudomonadati</taxon>
        <taxon>Pseudomonadota</taxon>
        <taxon>Alphaproteobacteria</taxon>
        <taxon>Rhodobacterales</taxon>
        <taxon>Paracoccaceae</taxon>
        <taxon>Cognatiyoonia</taxon>
    </lineage>
</organism>
<proteinExistence type="predicted"/>
<protein>
    <submittedName>
        <fullName evidence="1">Uncharacterized protein</fullName>
    </submittedName>
</protein>
<dbReference type="EMBL" id="FOIZ01000002">
    <property type="protein sequence ID" value="SEW44459.1"/>
    <property type="molecule type" value="Genomic_DNA"/>
</dbReference>
<name>A0A1I0RSW5_9RHOB</name>
<dbReference type="Proteomes" id="UP000199167">
    <property type="component" value="Unassembled WGS sequence"/>
</dbReference>
<reference evidence="1 2" key="1">
    <citation type="submission" date="2016-10" db="EMBL/GenBank/DDBJ databases">
        <authorList>
            <person name="de Groot N.N."/>
        </authorList>
    </citation>
    <scope>NUCLEOTIDE SEQUENCE [LARGE SCALE GENOMIC DNA]</scope>
    <source>
        <strain evidence="1 2">DSM 17925</strain>
    </source>
</reference>
<evidence type="ECO:0000313" key="1">
    <source>
        <dbReference type="EMBL" id="SEW44459.1"/>
    </source>
</evidence>